<keyword evidence="1" id="KW-0812">Transmembrane</keyword>
<comment type="caution">
    <text evidence="2">The sequence shown here is derived from an EMBL/GenBank/DDBJ whole genome shotgun (WGS) entry which is preliminary data.</text>
</comment>
<organism evidence="2 3">
    <name type="scientific">Bacillus bruguierae</name>
    <dbReference type="NCBI Taxonomy" id="3127667"/>
    <lineage>
        <taxon>Bacteria</taxon>
        <taxon>Bacillati</taxon>
        <taxon>Bacillota</taxon>
        <taxon>Bacilli</taxon>
        <taxon>Bacillales</taxon>
        <taxon>Bacillaceae</taxon>
        <taxon>Bacillus</taxon>
    </lineage>
</organism>
<evidence type="ECO:0000256" key="1">
    <source>
        <dbReference type="SAM" id="Phobius"/>
    </source>
</evidence>
<proteinExistence type="predicted"/>
<keyword evidence="1" id="KW-1133">Transmembrane helix</keyword>
<dbReference type="PANTHER" id="PTHR40040:SF1">
    <property type="entry name" value="MEMBRANE PROTEIN"/>
    <property type="match status" value="1"/>
</dbReference>
<dbReference type="InterPro" id="IPR055338">
    <property type="entry name" value="YqfX-like"/>
</dbReference>
<sequence length="112" mass="12758">MPKKRTHHLKSGEKQEEYAIEITPQRLPIRRRRKEIHKEEERTDIGNIVGYVALFLSLFSIAFYPITLGSLSILIGLLAVHYEAKTLGYTAIGFGGFSLLFSLLYPFFLSAL</sequence>
<dbReference type="EMBL" id="JBAWSX010000006">
    <property type="protein sequence ID" value="MEI4802158.1"/>
    <property type="molecule type" value="Genomic_DNA"/>
</dbReference>
<protein>
    <submittedName>
        <fullName evidence="2">Permease</fullName>
    </submittedName>
</protein>
<dbReference type="RefSeq" id="WP_090911835.1">
    <property type="nucleotide sequence ID" value="NZ_JBAWSX010000006.1"/>
</dbReference>
<gene>
    <name evidence="2" type="ORF">WAZ07_12670</name>
</gene>
<name>A0ABU8FI33_9BACI</name>
<accession>A0ABU8FI33</accession>
<evidence type="ECO:0000313" key="3">
    <source>
        <dbReference type="Proteomes" id="UP001372526"/>
    </source>
</evidence>
<reference evidence="2 3" key="1">
    <citation type="submission" date="2024-01" db="EMBL/GenBank/DDBJ databases">
        <title>Seven novel Bacillus-like species.</title>
        <authorList>
            <person name="Liu G."/>
        </authorList>
    </citation>
    <scope>NUCLEOTIDE SEQUENCE [LARGE SCALE GENOMIC DNA]</scope>
    <source>
        <strain evidence="2 3">FJAT-51639</strain>
    </source>
</reference>
<dbReference type="Proteomes" id="UP001372526">
    <property type="component" value="Unassembled WGS sequence"/>
</dbReference>
<evidence type="ECO:0000313" key="2">
    <source>
        <dbReference type="EMBL" id="MEI4802158.1"/>
    </source>
</evidence>
<dbReference type="PANTHER" id="PTHR40040">
    <property type="entry name" value="SMALL HYDROPHOBIC PROTEIN-RELATED"/>
    <property type="match status" value="1"/>
</dbReference>
<feature type="transmembrane region" description="Helical" evidence="1">
    <location>
        <begin position="87"/>
        <end position="108"/>
    </location>
</feature>
<feature type="transmembrane region" description="Helical" evidence="1">
    <location>
        <begin position="48"/>
        <end position="81"/>
    </location>
</feature>
<keyword evidence="3" id="KW-1185">Reference proteome</keyword>
<keyword evidence="1" id="KW-0472">Membrane</keyword>